<evidence type="ECO:0000256" key="1">
    <source>
        <dbReference type="SAM" id="MobiDB-lite"/>
    </source>
</evidence>
<keyword evidence="2" id="KW-1133">Transmembrane helix</keyword>
<dbReference type="RefSeq" id="WP_048704667.1">
    <property type="nucleotide sequence ID" value="NZ_CP012034.1"/>
</dbReference>
<evidence type="ECO:0000256" key="2">
    <source>
        <dbReference type="SAM" id="Phobius"/>
    </source>
</evidence>
<organism evidence="3 4">
    <name type="scientific">Companilactobacillus ginsenosidimutans</name>
    <dbReference type="NCBI Taxonomy" id="1007676"/>
    <lineage>
        <taxon>Bacteria</taxon>
        <taxon>Bacillati</taxon>
        <taxon>Bacillota</taxon>
        <taxon>Bacilli</taxon>
        <taxon>Lactobacillales</taxon>
        <taxon>Lactobacillaceae</taxon>
        <taxon>Companilactobacillus</taxon>
    </lineage>
</organism>
<dbReference type="PATRIC" id="fig|1007676.4.peg.1492"/>
<gene>
    <name evidence="3" type="ORF">ABM34_07430</name>
</gene>
<keyword evidence="2" id="KW-0812">Transmembrane</keyword>
<dbReference type="EMBL" id="CP012034">
    <property type="protein sequence ID" value="AKP67384.1"/>
    <property type="molecule type" value="Genomic_DNA"/>
</dbReference>
<accession>A0A0H4QG40</accession>
<evidence type="ECO:0000313" key="4">
    <source>
        <dbReference type="Proteomes" id="UP000036106"/>
    </source>
</evidence>
<dbReference type="Proteomes" id="UP000036106">
    <property type="component" value="Chromosome"/>
</dbReference>
<name>A0A0H4QG40_9LACO</name>
<feature type="transmembrane region" description="Helical" evidence="2">
    <location>
        <begin position="20"/>
        <end position="37"/>
    </location>
</feature>
<sequence>METRTSKYHSKTNKPLYKRWWVYLIAIFVLFILYRGISNLVEKNSMYLEVHNAHDTLKDGSGVKVTFDTNKNNSYKVMNVKTKKVEVKDKADTGKVVLVVHYPGKYKITVSDGRYSKSKTFSVKKGTVEIINKVTHSEDKNSEPDDDEAEDDSSKSEMAFGIAAIVGNDDMVADITVNSVQRVSPDDVSVTDISHNYEGMQQYVIVNYHVSAIKGDITMDDFDGSELSVADSNGTIGTASSNRDNGIPDTLSQGQNADLRIGIGLKHTGDNVTVTFNDSVWKGQITQ</sequence>
<evidence type="ECO:0000313" key="3">
    <source>
        <dbReference type="EMBL" id="AKP67384.1"/>
    </source>
</evidence>
<dbReference type="STRING" id="1007676.ABM34_07430"/>
<keyword evidence="4" id="KW-1185">Reference proteome</keyword>
<dbReference type="OrthoDB" id="2293381at2"/>
<protein>
    <submittedName>
        <fullName evidence="3">Uncharacterized protein</fullName>
    </submittedName>
</protein>
<keyword evidence="2" id="KW-0472">Membrane</keyword>
<proteinExistence type="predicted"/>
<reference evidence="4" key="1">
    <citation type="submission" date="2015-07" db="EMBL/GenBank/DDBJ databases">
        <title>Lactobacillus ginsenosidimutans/EMML 3141/ whole genome sequencing.</title>
        <authorList>
            <person name="Kim M.K."/>
            <person name="Im W.-T."/>
            <person name="Srinivasan S."/>
            <person name="Lee J.-J."/>
        </authorList>
    </citation>
    <scope>NUCLEOTIDE SEQUENCE [LARGE SCALE GENOMIC DNA]</scope>
    <source>
        <strain evidence="4">EMML 3041</strain>
    </source>
</reference>
<feature type="region of interest" description="Disordered" evidence="1">
    <location>
        <begin position="135"/>
        <end position="154"/>
    </location>
</feature>
<dbReference type="AlphaFoldDB" id="A0A0H4QG40"/>
<dbReference type="KEGG" id="lgn:ABM34_07430"/>